<keyword evidence="4 7" id="KW-0812">Transmembrane</keyword>
<dbReference type="CDD" id="cd06261">
    <property type="entry name" value="TM_PBP2"/>
    <property type="match status" value="1"/>
</dbReference>
<evidence type="ECO:0000256" key="5">
    <source>
        <dbReference type="ARBA" id="ARBA00022989"/>
    </source>
</evidence>
<keyword evidence="10" id="KW-1185">Reference proteome</keyword>
<comment type="subcellular location">
    <subcellularLocation>
        <location evidence="1 7">Cell membrane</location>
        <topology evidence="1 7">Multi-pass membrane protein</topology>
    </subcellularLocation>
</comment>
<evidence type="ECO:0000259" key="8">
    <source>
        <dbReference type="PROSITE" id="PS50928"/>
    </source>
</evidence>
<evidence type="ECO:0000256" key="6">
    <source>
        <dbReference type="ARBA" id="ARBA00023136"/>
    </source>
</evidence>
<protein>
    <recommendedName>
        <fullName evidence="8">ABC transmembrane type-1 domain-containing protein</fullName>
    </recommendedName>
</protein>
<keyword evidence="3" id="KW-1003">Cell membrane</keyword>
<keyword evidence="5 7" id="KW-1133">Transmembrane helix</keyword>
<dbReference type="SUPFAM" id="SSF161098">
    <property type="entry name" value="MetI-like"/>
    <property type="match status" value="1"/>
</dbReference>
<dbReference type="InterPro" id="IPR000515">
    <property type="entry name" value="MetI-like"/>
</dbReference>
<feature type="transmembrane region" description="Helical" evidence="7">
    <location>
        <begin position="76"/>
        <end position="101"/>
    </location>
</feature>
<proteinExistence type="inferred from homology"/>
<evidence type="ECO:0000256" key="3">
    <source>
        <dbReference type="ARBA" id="ARBA00022475"/>
    </source>
</evidence>
<feature type="transmembrane region" description="Helical" evidence="7">
    <location>
        <begin position="113"/>
        <end position="133"/>
    </location>
</feature>
<dbReference type="InterPro" id="IPR035906">
    <property type="entry name" value="MetI-like_sf"/>
</dbReference>
<name>A0ABR5CSZ3_9HYPH</name>
<keyword evidence="2 7" id="KW-0813">Transport</keyword>
<dbReference type="PANTHER" id="PTHR43386:SF25">
    <property type="entry name" value="PEPTIDE ABC TRANSPORTER PERMEASE PROTEIN"/>
    <property type="match status" value="1"/>
</dbReference>
<evidence type="ECO:0000313" key="9">
    <source>
        <dbReference type="EMBL" id="KJF67961.1"/>
    </source>
</evidence>
<dbReference type="PROSITE" id="PS50928">
    <property type="entry name" value="ABC_TM1"/>
    <property type="match status" value="1"/>
</dbReference>
<evidence type="ECO:0000313" key="10">
    <source>
        <dbReference type="Proteomes" id="UP000052068"/>
    </source>
</evidence>
<gene>
    <name evidence="9" type="ORF">RS75_10765</name>
</gene>
<feature type="transmembrane region" description="Helical" evidence="7">
    <location>
        <begin position="139"/>
        <end position="156"/>
    </location>
</feature>
<sequence>MRSSPLRRALSEPATLIGAVLVVVHLCLAVFSPIIAPHDASALVGAPLLRPSWDFLMGTDQIGRDYFSRIIEGGRVALLVSFCGVAIALVVGSTLGILAGYIGGRFDEAVMRVVDALMAIPDIILIAILTLALGKDVGALIPIVAVVYAWGVVRVIRAKTISLSTLDFIRAAELRGETRLAIMAREILPNLVGLLGVELAVRLSSAVLRISALSFLGLGISQPTPDWGLMVQEAMGVVFTDPWFLLLPAVMLSSLIIGVNFLVDGLARAFGITSTEL</sequence>
<feature type="domain" description="ABC transmembrane type-1" evidence="8">
    <location>
        <begin position="74"/>
        <end position="263"/>
    </location>
</feature>
<evidence type="ECO:0000256" key="4">
    <source>
        <dbReference type="ARBA" id="ARBA00022692"/>
    </source>
</evidence>
<comment type="caution">
    <text evidence="9">The sequence shown here is derived from an EMBL/GenBank/DDBJ whole genome shotgun (WGS) entry which is preliminary data.</text>
</comment>
<organism evidence="9 10">
    <name type="scientific">Rhizobium nepotum 39/7</name>
    <dbReference type="NCBI Taxonomy" id="1368418"/>
    <lineage>
        <taxon>Bacteria</taxon>
        <taxon>Pseudomonadati</taxon>
        <taxon>Pseudomonadota</taxon>
        <taxon>Alphaproteobacteria</taxon>
        <taxon>Hyphomicrobiales</taxon>
        <taxon>Rhizobiaceae</taxon>
        <taxon>Rhizobium/Agrobacterium group</taxon>
        <taxon>Rhizobium</taxon>
    </lineage>
</organism>
<dbReference type="EMBL" id="JWJH01000008">
    <property type="protein sequence ID" value="KJF67961.1"/>
    <property type="molecule type" value="Genomic_DNA"/>
</dbReference>
<keyword evidence="6 7" id="KW-0472">Membrane</keyword>
<dbReference type="Pfam" id="PF00528">
    <property type="entry name" value="BPD_transp_1"/>
    <property type="match status" value="1"/>
</dbReference>
<feature type="transmembrane region" description="Helical" evidence="7">
    <location>
        <begin position="243"/>
        <end position="263"/>
    </location>
</feature>
<evidence type="ECO:0000256" key="7">
    <source>
        <dbReference type="RuleBase" id="RU363032"/>
    </source>
</evidence>
<evidence type="ECO:0000256" key="1">
    <source>
        <dbReference type="ARBA" id="ARBA00004651"/>
    </source>
</evidence>
<dbReference type="PANTHER" id="PTHR43386">
    <property type="entry name" value="OLIGOPEPTIDE TRANSPORT SYSTEM PERMEASE PROTEIN APPC"/>
    <property type="match status" value="1"/>
</dbReference>
<reference evidence="9 10" key="1">
    <citation type="submission" date="2015-03" db="EMBL/GenBank/DDBJ databases">
        <title>Draft Genome Sequences of Agrobacterium nepotum Strain 39/7T (= CFBP 7436T = LMG 26435T) and Agrobacterium sp. Strain KFB 330 (= CFBP 8308 = LMG 28674).</title>
        <authorList>
            <person name="Kuzmanovic N."/>
            <person name="Pulawska J."/>
            <person name="Obradovic A."/>
        </authorList>
    </citation>
    <scope>NUCLEOTIDE SEQUENCE [LARGE SCALE GENOMIC DNA]</scope>
    <source>
        <strain evidence="9 10">39/7</strain>
    </source>
</reference>
<dbReference type="InterPro" id="IPR050366">
    <property type="entry name" value="BP-dependent_transpt_permease"/>
</dbReference>
<dbReference type="Gene3D" id="1.10.3720.10">
    <property type="entry name" value="MetI-like"/>
    <property type="match status" value="1"/>
</dbReference>
<dbReference type="Proteomes" id="UP000052068">
    <property type="component" value="Unassembled WGS sequence"/>
</dbReference>
<comment type="similarity">
    <text evidence="7">Belongs to the binding-protein-dependent transport system permease family.</text>
</comment>
<accession>A0ABR5CSZ3</accession>
<evidence type="ECO:0000256" key="2">
    <source>
        <dbReference type="ARBA" id="ARBA00022448"/>
    </source>
</evidence>